<keyword evidence="2" id="KW-0808">Transferase</keyword>
<sequence>MDHISIERFEGKSEQYLEELHESLKTQTYQPEAVKRVYIPKSDGKQRPLGIPTVKDRVVQSAVKIVIEPILLAYTRERISADELWI</sequence>
<proteinExistence type="inferred from homology"/>
<name>A0A450VCL0_9GAMM</name>
<dbReference type="PANTHER" id="PTHR34047:SF8">
    <property type="entry name" value="PROTEIN YKFC"/>
    <property type="match status" value="1"/>
</dbReference>
<keyword evidence="2" id="KW-0695">RNA-directed DNA polymerase</keyword>
<dbReference type="InterPro" id="IPR051083">
    <property type="entry name" value="GrpII_Intron_Splice-Mob/Def"/>
</dbReference>
<evidence type="ECO:0000313" key="2">
    <source>
        <dbReference type="EMBL" id="VFK02539.1"/>
    </source>
</evidence>
<evidence type="ECO:0000256" key="1">
    <source>
        <dbReference type="ARBA" id="ARBA00034120"/>
    </source>
</evidence>
<dbReference type="GO" id="GO:0003964">
    <property type="term" value="F:RNA-directed DNA polymerase activity"/>
    <property type="evidence" value="ECO:0007669"/>
    <property type="project" value="UniProtKB-KW"/>
</dbReference>
<gene>
    <name evidence="2" type="ORF">BECKLFY1418B_GA0070995_13311</name>
</gene>
<comment type="similarity">
    <text evidence="1">Belongs to the bacterial reverse transcriptase family.</text>
</comment>
<dbReference type="PANTHER" id="PTHR34047">
    <property type="entry name" value="NUCLEAR INTRON MATURASE 1, MITOCHONDRIAL-RELATED"/>
    <property type="match status" value="1"/>
</dbReference>
<dbReference type="EMBL" id="CAADFF010000331">
    <property type="protein sequence ID" value="VFK02539.1"/>
    <property type="molecule type" value="Genomic_DNA"/>
</dbReference>
<dbReference type="SUPFAM" id="SSF56672">
    <property type="entry name" value="DNA/RNA polymerases"/>
    <property type="match status" value="1"/>
</dbReference>
<reference evidence="2" key="1">
    <citation type="submission" date="2019-02" db="EMBL/GenBank/DDBJ databases">
        <authorList>
            <person name="Gruber-Vodicka R. H."/>
            <person name="Seah K. B. B."/>
        </authorList>
    </citation>
    <scope>NUCLEOTIDE SEQUENCE</scope>
    <source>
        <strain evidence="2">BECK_M7</strain>
    </source>
</reference>
<dbReference type="InterPro" id="IPR043502">
    <property type="entry name" value="DNA/RNA_pol_sf"/>
</dbReference>
<organism evidence="2">
    <name type="scientific">Candidatus Kentrum sp. LFY</name>
    <dbReference type="NCBI Taxonomy" id="2126342"/>
    <lineage>
        <taxon>Bacteria</taxon>
        <taxon>Pseudomonadati</taxon>
        <taxon>Pseudomonadota</taxon>
        <taxon>Gammaproteobacteria</taxon>
        <taxon>Candidatus Kentrum</taxon>
    </lineage>
</organism>
<protein>
    <submittedName>
        <fullName evidence="2">Reverse transcriptase (RNA-dependent DNA polymerase)</fullName>
    </submittedName>
</protein>
<accession>A0A450VCL0</accession>
<dbReference type="AlphaFoldDB" id="A0A450VCL0"/>
<keyword evidence="2" id="KW-0548">Nucleotidyltransferase</keyword>